<dbReference type="InterPro" id="IPR009057">
    <property type="entry name" value="Homeodomain-like_sf"/>
</dbReference>
<dbReference type="PANTHER" id="PTHR47506:SF1">
    <property type="entry name" value="HTH-TYPE TRANSCRIPTIONAL REGULATOR YJDC"/>
    <property type="match status" value="1"/>
</dbReference>
<dbReference type="Gene3D" id="1.10.357.10">
    <property type="entry name" value="Tetracycline Repressor, domain 2"/>
    <property type="match status" value="1"/>
</dbReference>
<evidence type="ECO:0000256" key="1">
    <source>
        <dbReference type="ARBA" id="ARBA00023015"/>
    </source>
</evidence>
<dbReference type="SUPFAM" id="SSF48498">
    <property type="entry name" value="Tetracyclin repressor-like, C-terminal domain"/>
    <property type="match status" value="1"/>
</dbReference>
<keyword evidence="3" id="KW-0804">Transcription</keyword>
<comment type="caution">
    <text evidence="6">The sequence shown here is derived from an EMBL/GenBank/DDBJ whole genome shotgun (WGS) entry which is preliminary data.</text>
</comment>
<reference evidence="6" key="1">
    <citation type="submission" date="2019-10" db="EMBL/GenBank/DDBJ databases">
        <title>Description of Paenibacillus glebae sp. nov.</title>
        <authorList>
            <person name="Carlier A."/>
            <person name="Qi S."/>
        </authorList>
    </citation>
    <scope>NUCLEOTIDE SEQUENCE</scope>
    <source>
        <strain evidence="6">LMG 31456</strain>
    </source>
</reference>
<dbReference type="Proteomes" id="UP000641588">
    <property type="component" value="Unassembled WGS sequence"/>
</dbReference>
<evidence type="ECO:0000313" key="6">
    <source>
        <dbReference type="EMBL" id="NOU97298.1"/>
    </source>
</evidence>
<evidence type="ECO:0000256" key="2">
    <source>
        <dbReference type="ARBA" id="ARBA00023125"/>
    </source>
</evidence>
<dbReference type="Pfam" id="PF00440">
    <property type="entry name" value="TetR_N"/>
    <property type="match status" value="1"/>
</dbReference>
<dbReference type="EMBL" id="WHOD01000109">
    <property type="protein sequence ID" value="NOU97298.1"/>
    <property type="molecule type" value="Genomic_DNA"/>
</dbReference>
<feature type="DNA-binding region" description="H-T-H motif" evidence="4">
    <location>
        <begin position="36"/>
        <end position="55"/>
    </location>
</feature>
<sequence length="196" mass="21995">MRVVMSKSEGKKSVAREQLLVTASSLFFHKGFHAVGVDTIAAESGITKMTMYKHFPSKDHLIVAILERSDELYWEWFENTIHQIPEPENQLIAIFEAVAKQHSSSPMSTFCLYQAVAVEFPFPEHIVNKAAVDHKQSVIKRLESICKQAELHSPELLARQLFLLLEGFCMSSRFLGADSPAAGVVNAAITMIQSYR</sequence>
<keyword evidence="2 4" id="KW-0238">DNA-binding</keyword>
<dbReference type="AlphaFoldDB" id="A0A972K4T8"/>
<name>A0A972K4T8_9BACL</name>
<keyword evidence="1" id="KW-0805">Transcription regulation</keyword>
<dbReference type="PANTHER" id="PTHR47506">
    <property type="entry name" value="TRANSCRIPTIONAL REGULATORY PROTEIN"/>
    <property type="match status" value="1"/>
</dbReference>
<evidence type="ECO:0000313" key="7">
    <source>
        <dbReference type="Proteomes" id="UP000641588"/>
    </source>
</evidence>
<proteinExistence type="predicted"/>
<evidence type="ECO:0000256" key="3">
    <source>
        <dbReference type="ARBA" id="ARBA00023163"/>
    </source>
</evidence>
<dbReference type="InterPro" id="IPR001647">
    <property type="entry name" value="HTH_TetR"/>
</dbReference>
<evidence type="ECO:0000259" key="5">
    <source>
        <dbReference type="PROSITE" id="PS50977"/>
    </source>
</evidence>
<dbReference type="PRINTS" id="PR00455">
    <property type="entry name" value="HTHTETR"/>
</dbReference>
<dbReference type="SUPFAM" id="SSF46689">
    <property type="entry name" value="Homeodomain-like"/>
    <property type="match status" value="1"/>
</dbReference>
<protein>
    <submittedName>
        <fullName evidence="6">TetR family transcriptional regulator</fullName>
    </submittedName>
</protein>
<evidence type="ECO:0000256" key="4">
    <source>
        <dbReference type="PROSITE-ProRule" id="PRU00335"/>
    </source>
</evidence>
<feature type="domain" description="HTH tetR-type" evidence="5">
    <location>
        <begin position="13"/>
        <end position="73"/>
    </location>
</feature>
<dbReference type="PROSITE" id="PS50977">
    <property type="entry name" value="HTH_TETR_2"/>
    <property type="match status" value="1"/>
</dbReference>
<dbReference type="GO" id="GO:0003677">
    <property type="term" value="F:DNA binding"/>
    <property type="evidence" value="ECO:0007669"/>
    <property type="project" value="UniProtKB-UniRule"/>
</dbReference>
<dbReference type="InterPro" id="IPR036271">
    <property type="entry name" value="Tet_transcr_reg_TetR-rel_C_sf"/>
</dbReference>
<organism evidence="6 7">
    <name type="scientific">Paenibacillus foliorum</name>
    <dbReference type="NCBI Taxonomy" id="2654974"/>
    <lineage>
        <taxon>Bacteria</taxon>
        <taxon>Bacillati</taxon>
        <taxon>Bacillota</taxon>
        <taxon>Bacilli</taxon>
        <taxon>Bacillales</taxon>
        <taxon>Paenibacillaceae</taxon>
        <taxon>Paenibacillus</taxon>
    </lineage>
</organism>
<keyword evidence="7" id="KW-1185">Reference proteome</keyword>
<gene>
    <name evidence="6" type="ORF">GC093_29315</name>
</gene>
<accession>A0A972K4T8</accession>